<evidence type="ECO:0000256" key="1">
    <source>
        <dbReference type="SAM" id="SignalP"/>
    </source>
</evidence>
<dbReference type="Proteomes" id="UP000238801">
    <property type="component" value="Unassembled WGS sequence"/>
</dbReference>
<accession>A0A2T0X1L8</accession>
<evidence type="ECO:0000313" key="2">
    <source>
        <dbReference type="EMBL" id="PRY92785.1"/>
    </source>
</evidence>
<proteinExistence type="predicted"/>
<evidence type="ECO:0008006" key="4">
    <source>
        <dbReference type="Google" id="ProtNLM"/>
    </source>
</evidence>
<dbReference type="RefSeq" id="WP_106160450.1">
    <property type="nucleotide sequence ID" value="NZ_PVTT01000002.1"/>
</dbReference>
<feature type="chain" id="PRO_5015678084" description="LPS-assembly lipoprotein" evidence="1">
    <location>
        <begin position="31"/>
        <end position="171"/>
    </location>
</feature>
<dbReference type="GO" id="GO:0043165">
    <property type="term" value="P:Gram-negative-bacterium-type cell outer membrane assembly"/>
    <property type="evidence" value="ECO:0007669"/>
    <property type="project" value="InterPro"/>
</dbReference>
<dbReference type="InterPro" id="IPR007485">
    <property type="entry name" value="LPS_assembly_LptE"/>
</dbReference>
<keyword evidence="1" id="KW-0732">Signal</keyword>
<protein>
    <recommendedName>
        <fullName evidence="4">LPS-assembly lipoprotein</fullName>
    </recommendedName>
</protein>
<evidence type="ECO:0000313" key="3">
    <source>
        <dbReference type="Proteomes" id="UP000238801"/>
    </source>
</evidence>
<organism evidence="2 3">
    <name type="scientific">Hasllibacter halocynthiae</name>
    <dbReference type="NCBI Taxonomy" id="595589"/>
    <lineage>
        <taxon>Bacteria</taxon>
        <taxon>Pseudomonadati</taxon>
        <taxon>Pseudomonadota</taxon>
        <taxon>Alphaproteobacteria</taxon>
        <taxon>Rhodobacterales</taxon>
        <taxon>Roseobacteraceae</taxon>
        <taxon>Hasllibacter</taxon>
    </lineage>
</organism>
<dbReference type="Pfam" id="PF04390">
    <property type="entry name" value="LptE"/>
    <property type="match status" value="1"/>
</dbReference>
<name>A0A2T0X1L8_9RHOB</name>
<dbReference type="OrthoDB" id="7629596at2"/>
<keyword evidence="3" id="KW-1185">Reference proteome</keyword>
<comment type="caution">
    <text evidence="2">The sequence shown here is derived from an EMBL/GenBank/DDBJ whole genome shotgun (WGS) entry which is preliminary data.</text>
</comment>
<dbReference type="Gene3D" id="3.30.160.150">
    <property type="entry name" value="Lipoprotein like domain"/>
    <property type="match status" value="1"/>
</dbReference>
<dbReference type="AlphaFoldDB" id="A0A2T0X1L8"/>
<gene>
    <name evidence="2" type="ORF">BCF33_1639</name>
</gene>
<sequence>MWSRSALPAILVAAALCVACAPLPPPPPAAATPDAPSDRLGFVFARALADRLDGPGPALSYAIGSQDIALAFTGGRETQRVQIEGTVTWSLEGGPSGRETAFTGYSATGTPVATDAARRDAEDRLMAILAQRVEAALRLDAAPSAPPLAPVVLERPGAAAPPGAAALPGAP</sequence>
<dbReference type="GO" id="GO:0019867">
    <property type="term" value="C:outer membrane"/>
    <property type="evidence" value="ECO:0007669"/>
    <property type="project" value="InterPro"/>
</dbReference>
<reference evidence="2 3" key="1">
    <citation type="submission" date="2018-03" db="EMBL/GenBank/DDBJ databases">
        <title>Genomic Encyclopedia of Archaeal and Bacterial Type Strains, Phase II (KMG-II): from individual species to whole genera.</title>
        <authorList>
            <person name="Goeker M."/>
        </authorList>
    </citation>
    <scope>NUCLEOTIDE SEQUENCE [LARGE SCALE GENOMIC DNA]</scope>
    <source>
        <strain evidence="2 3">DSM 29318</strain>
    </source>
</reference>
<dbReference type="EMBL" id="PVTT01000002">
    <property type="protein sequence ID" value="PRY92785.1"/>
    <property type="molecule type" value="Genomic_DNA"/>
</dbReference>
<feature type="signal peptide" evidence="1">
    <location>
        <begin position="1"/>
        <end position="30"/>
    </location>
</feature>